<dbReference type="PANTHER" id="PTHR38926">
    <property type="entry name" value="F-BOX DOMAIN CONTAINING PROTEIN, EXPRESSED"/>
    <property type="match status" value="1"/>
</dbReference>
<dbReference type="SUPFAM" id="SSF81383">
    <property type="entry name" value="F-box domain"/>
    <property type="match status" value="1"/>
</dbReference>
<dbReference type="Gene3D" id="1.20.1280.50">
    <property type="match status" value="1"/>
</dbReference>
<dbReference type="GeneID" id="104767247"/>
<reference evidence="1" key="1">
    <citation type="journal article" date="2014" name="Nat. Commun.">
        <title>The emerging biofuel crop Camelina sativa retains a highly undifferentiated hexaploid genome structure.</title>
        <authorList>
            <person name="Kagale S."/>
            <person name="Koh C."/>
            <person name="Nixon J."/>
            <person name="Bollina V."/>
            <person name="Clarke W.E."/>
            <person name="Tuteja R."/>
            <person name="Spillane C."/>
            <person name="Robinson S.J."/>
            <person name="Links M.G."/>
            <person name="Clarke C."/>
            <person name="Higgins E.E."/>
            <person name="Huebert T."/>
            <person name="Sharpe A.G."/>
            <person name="Parkin I.A."/>
        </authorList>
    </citation>
    <scope>NUCLEOTIDE SEQUENCE [LARGE SCALE GENOMIC DNA]</scope>
    <source>
        <strain evidence="1">cv. DH55</strain>
    </source>
</reference>
<dbReference type="InterPro" id="IPR006553">
    <property type="entry name" value="Leu-rich_rpt_Cys-con_subtyp"/>
</dbReference>
<dbReference type="Gene3D" id="3.80.10.10">
    <property type="entry name" value="Ribonuclease Inhibitor"/>
    <property type="match status" value="1"/>
</dbReference>
<name>A0ABM0XR10_CAMSA</name>
<dbReference type="InterPro" id="IPR036047">
    <property type="entry name" value="F-box-like_dom_sf"/>
</dbReference>
<gene>
    <name evidence="2" type="primary">LOC104767247</name>
</gene>
<keyword evidence="1" id="KW-1185">Reference proteome</keyword>
<evidence type="ECO:0000313" key="1">
    <source>
        <dbReference type="Proteomes" id="UP000694864"/>
    </source>
</evidence>
<reference evidence="2" key="2">
    <citation type="submission" date="2025-08" db="UniProtKB">
        <authorList>
            <consortium name="RefSeq"/>
        </authorList>
    </citation>
    <scope>IDENTIFICATION</scope>
    <source>
        <tissue evidence="2">Leaf</tissue>
    </source>
</reference>
<dbReference type="PANTHER" id="PTHR38926:SF5">
    <property type="entry name" value="F-BOX AND LEUCINE-RICH REPEAT PROTEIN 6"/>
    <property type="match status" value="1"/>
</dbReference>
<dbReference type="SMART" id="SM00367">
    <property type="entry name" value="LRR_CC"/>
    <property type="match status" value="2"/>
</dbReference>
<dbReference type="InterPro" id="IPR032675">
    <property type="entry name" value="LRR_dom_sf"/>
</dbReference>
<protein>
    <submittedName>
        <fullName evidence="2">F-box/LRR-repeat protein 19</fullName>
    </submittedName>
</protein>
<evidence type="ECO:0000313" key="2">
    <source>
        <dbReference type="RefSeq" id="XP_010489598.1"/>
    </source>
</evidence>
<proteinExistence type="predicted"/>
<sequence>MNAAHLMMNDKDAEGKIVEEMGSGLGCDWAELNKECLIDIFTRLSLENRWIGPMLVCKPWMDACDDPSLNSVFDLETWFQSNRRSNIWYSYDFEQKVDSFLRCVVDRSQGGLKEIRVRHCSDLSVSYAAERCPNLEVIWIKSCLSVTDASIAKIAENCPKLRELDISNSIEISQKALKMVEKSCKNVKILMEPPHNVRLSQEEANNYGLSVRSITSRDLLEHIRQMNIN</sequence>
<dbReference type="SUPFAM" id="SSF52047">
    <property type="entry name" value="RNI-like"/>
    <property type="match status" value="1"/>
</dbReference>
<dbReference type="RefSeq" id="XP_010489598.1">
    <property type="nucleotide sequence ID" value="XM_010491296.2"/>
</dbReference>
<organism evidence="1 2">
    <name type="scientific">Camelina sativa</name>
    <name type="common">False flax</name>
    <name type="synonym">Myagrum sativum</name>
    <dbReference type="NCBI Taxonomy" id="90675"/>
    <lineage>
        <taxon>Eukaryota</taxon>
        <taxon>Viridiplantae</taxon>
        <taxon>Streptophyta</taxon>
        <taxon>Embryophyta</taxon>
        <taxon>Tracheophyta</taxon>
        <taxon>Spermatophyta</taxon>
        <taxon>Magnoliopsida</taxon>
        <taxon>eudicotyledons</taxon>
        <taxon>Gunneridae</taxon>
        <taxon>Pentapetalae</taxon>
        <taxon>rosids</taxon>
        <taxon>malvids</taxon>
        <taxon>Brassicales</taxon>
        <taxon>Brassicaceae</taxon>
        <taxon>Camelineae</taxon>
        <taxon>Camelina</taxon>
    </lineage>
</organism>
<accession>A0ABM0XR10</accession>
<dbReference type="Proteomes" id="UP000694864">
    <property type="component" value="Chromosome 19"/>
</dbReference>